<evidence type="ECO:0000313" key="2">
    <source>
        <dbReference type="Proteomes" id="UP001287282"/>
    </source>
</evidence>
<feature type="non-terminal residue" evidence="1">
    <location>
        <position position="1"/>
    </location>
</feature>
<accession>A0ABU3XIL4</accession>
<gene>
    <name evidence="1" type="ORF">RYX56_25700</name>
</gene>
<dbReference type="EMBL" id="JAWJBA010001156">
    <property type="protein sequence ID" value="MDV2687747.1"/>
    <property type="molecule type" value="Genomic_DNA"/>
</dbReference>
<dbReference type="RefSeq" id="WP_317124556.1">
    <property type="nucleotide sequence ID" value="NZ_JAWJBA010001156.1"/>
</dbReference>
<comment type="caution">
    <text evidence="1">The sequence shown here is derived from an EMBL/GenBank/DDBJ whole genome shotgun (WGS) entry which is preliminary data.</text>
</comment>
<name>A0ABU3XIL4_9BACI</name>
<proteinExistence type="predicted"/>
<organism evidence="1 2">
    <name type="scientific">Alkalihalophilus lindianensis</name>
    <dbReference type="NCBI Taxonomy" id="1630542"/>
    <lineage>
        <taxon>Bacteria</taxon>
        <taxon>Bacillati</taxon>
        <taxon>Bacillota</taxon>
        <taxon>Bacilli</taxon>
        <taxon>Bacillales</taxon>
        <taxon>Bacillaceae</taxon>
        <taxon>Alkalihalophilus</taxon>
    </lineage>
</organism>
<dbReference type="Proteomes" id="UP001287282">
    <property type="component" value="Unassembled WGS sequence"/>
</dbReference>
<keyword evidence="2" id="KW-1185">Reference proteome</keyword>
<evidence type="ECO:0000313" key="1">
    <source>
        <dbReference type="EMBL" id="MDV2687747.1"/>
    </source>
</evidence>
<sequence>SGETGRMISNITVAKTTTLSKNSFYWATYYYPLIFHLKSSIDYYTIFNKVDNLQKLYYNIM</sequence>
<reference evidence="1 2" key="1">
    <citation type="submission" date="2023-10" db="EMBL/GenBank/DDBJ databases">
        <title>Screening of Alkalihalobacillus lindianensis BZ-TG-R113 and Its Alleviation of Salt Stress on Rapeseed Growth.</title>
        <authorList>
            <person name="Zhao B."/>
            <person name="Guo T."/>
        </authorList>
    </citation>
    <scope>NUCLEOTIDE SEQUENCE [LARGE SCALE GENOMIC DNA]</scope>
    <source>
        <strain evidence="1 2">BZ-TG-R113</strain>
    </source>
</reference>
<protein>
    <submittedName>
        <fullName evidence="1">Uncharacterized protein</fullName>
    </submittedName>
</protein>